<sequence length="95" mass="10481">MDLGEAKQLPKKKMDIRPQLPKPPASKSSATQNIYGTFSAQPERSNQQNTPLRSQSQMSGLDWVPLTGAVNQARRYSYHLRPRSAGQGSAARGKE</sequence>
<dbReference type="AlphaFoldDB" id="Q4RI50"/>
<name>Q4RI50_TETNG</name>
<evidence type="ECO:0000256" key="1">
    <source>
        <dbReference type="SAM" id="MobiDB-lite"/>
    </source>
</evidence>
<feature type="compositionally biased region" description="Polar residues" evidence="1">
    <location>
        <begin position="26"/>
        <end position="59"/>
    </location>
</feature>
<accession>Q4RI50</accession>
<reference evidence="2" key="1">
    <citation type="journal article" date="2004" name="Nature">
        <title>Genome duplication in the teleost fish Tetraodon nigroviridis reveals the early vertebrate proto-karyotype.</title>
        <authorList>
            <person name="Jaillon O."/>
            <person name="Aury J.-M."/>
            <person name="Brunet F."/>
            <person name="Petit J.-L."/>
            <person name="Stange-Thomann N."/>
            <person name="Mauceli E."/>
            <person name="Bouneau L."/>
            <person name="Fischer C."/>
            <person name="Ozouf-Costaz C."/>
            <person name="Bernot A."/>
            <person name="Nicaud S."/>
            <person name="Jaffe D."/>
            <person name="Fisher S."/>
            <person name="Lutfalla G."/>
            <person name="Dossat C."/>
            <person name="Segurens B."/>
            <person name="Dasilva C."/>
            <person name="Salanoubat M."/>
            <person name="Levy M."/>
            <person name="Boudet N."/>
            <person name="Castellano S."/>
            <person name="Anthouard V."/>
            <person name="Jubin C."/>
            <person name="Castelli V."/>
            <person name="Katinka M."/>
            <person name="Vacherie B."/>
            <person name="Biemont C."/>
            <person name="Skalli Z."/>
            <person name="Cattolico L."/>
            <person name="Poulain J."/>
            <person name="De Berardinis V."/>
            <person name="Cruaud C."/>
            <person name="Duprat S."/>
            <person name="Brottier P."/>
            <person name="Coutanceau J.-P."/>
            <person name="Gouzy J."/>
            <person name="Parra G."/>
            <person name="Lardier G."/>
            <person name="Chapple C."/>
            <person name="McKernan K.J."/>
            <person name="McEwan P."/>
            <person name="Bosak S."/>
            <person name="Kellis M."/>
            <person name="Volff J.-N."/>
            <person name="Guigo R."/>
            <person name="Zody M.C."/>
            <person name="Mesirov J."/>
            <person name="Lindblad-Toh K."/>
            <person name="Birren B."/>
            <person name="Nusbaum C."/>
            <person name="Kahn D."/>
            <person name="Robinson-Rechavi M."/>
            <person name="Laudet V."/>
            <person name="Schachter V."/>
            <person name="Quetier F."/>
            <person name="Saurin W."/>
            <person name="Scarpelli C."/>
            <person name="Wincker P."/>
            <person name="Lander E.S."/>
            <person name="Weissenbach J."/>
            <person name="Roest Crollius H."/>
        </authorList>
    </citation>
    <scope>NUCLEOTIDE SEQUENCE [LARGE SCALE GENOMIC DNA]</scope>
</reference>
<comment type="caution">
    <text evidence="2">The sequence shown here is derived from an EMBL/GenBank/DDBJ whole genome shotgun (WGS) entry which is preliminary data.</text>
</comment>
<reference evidence="2" key="2">
    <citation type="submission" date="2004-02" db="EMBL/GenBank/DDBJ databases">
        <authorList>
            <consortium name="Genoscope"/>
            <consortium name="Whitehead Institute Centre for Genome Research"/>
        </authorList>
    </citation>
    <scope>NUCLEOTIDE SEQUENCE</scope>
</reference>
<dbReference type="EMBL" id="CAAE01015044">
    <property type="protein sequence ID" value="CAG11932.1"/>
    <property type="molecule type" value="Genomic_DNA"/>
</dbReference>
<proteinExistence type="predicted"/>
<feature type="region of interest" description="Disordered" evidence="1">
    <location>
        <begin position="76"/>
        <end position="95"/>
    </location>
</feature>
<organism evidence="2">
    <name type="scientific">Tetraodon nigroviridis</name>
    <name type="common">Spotted green pufferfish</name>
    <name type="synonym">Chelonodon nigroviridis</name>
    <dbReference type="NCBI Taxonomy" id="99883"/>
    <lineage>
        <taxon>Eukaryota</taxon>
        <taxon>Metazoa</taxon>
        <taxon>Chordata</taxon>
        <taxon>Craniata</taxon>
        <taxon>Vertebrata</taxon>
        <taxon>Euteleostomi</taxon>
        <taxon>Actinopterygii</taxon>
        <taxon>Neopterygii</taxon>
        <taxon>Teleostei</taxon>
        <taxon>Neoteleostei</taxon>
        <taxon>Acanthomorphata</taxon>
        <taxon>Eupercaria</taxon>
        <taxon>Tetraodontiformes</taxon>
        <taxon>Tetradontoidea</taxon>
        <taxon>Tetraodontidae</taxon>
        <taxon>Tetraodon</taxon>
    </lineage>
</organism>
<protein>
    <submittedName>
        <fullName evidence="2">(spotted green pufferfish) hypothetical protein</fullName>
    </submittedName>
</protein>
<feature type="region of interest" description="Disordered" evidence="1">
    <location>
        <begin position="1"/>
        <end position="62"/>
    </location>
</feature>
<evidence type="ECO:0000313" key="2">
    <source>
        <dbReference type="EMBL" id="CAG11932.1"/>
    </source>
</evidence>
<dbReference type="KEGG" id="tng:GSTEN00034031G001"/>
<gene>
    <name evidence="2" type="ORF">GSTENG00034031001</name>
</gene>